<evidence type="ECO:0000313" key="6">
    <source>
        <dbReference type="Proteomes" id="UP000238479"/>
    </source>
</evidence>
<evidence type="ECO:0000256" key="3">
    <source>
        <dbReference type="ARBA" id="ARBA00023002"/>
    </source>
</evidence>
<keyword evidence="6" id="KW-1185">Reference proteome</keyword>
<dbReference type="PANTHER" id="PTHR43349">
    <property type="entry name" value="PINORESINOL REDUCTASE-RELATED"/>
    <property type="match status" value="1"/>
</dbReference>
<name>A0A2P6PAV5_ROSCH</name>
<reference evidence="5 6" key="1">
    <citation type="journal article" date="2018" name="Nat. Genet.">
        <title>The Rosa genome provides new insights in the design of modern roses.</title>
        <authorList>
            <person name="Bendahmane M."/>
        </authorList>
    </citation>
    <scope>NUCLEOTIDE SEQUENCE [LARGE SCALE GENOMIC DNA]</scope>
    <source>
        <strain evidence="6">cv. Old Blush</strain>
    </source>
</reference>
<dbReference type="CDD" id="cd05259">
    <property type="entry name" value="PCBER_SDR_a"/>
    <property type="match status" value="1"/>
</dbReference>
<comment type="caution">
    <text evidence="5">The sequence shown here is derived from an EMBL/GenBank/DDBJ whole genome shotgun (WGS) entry which is preliminary data.</text>
</comment>
<dbReference type="InterPro" id="IPR050608">
    <property type="entry name" value="NmrA-type/Isoflavone_red_sf"/>
</dbReference>
<dbReference type="Proteomes" id="UP000238479">
    <property type="component" value="Chromosome 7"/>
</dbReference>
<dbReference type="OMA" id="MKEMDYA"/>
<dbReference type="EMBL" id="PDCK01000045">
    <property type="protein sequence ID" value="PRQ19063.1"/>
    <property type="molecule type" value="Genomic_DNA"/>
</dbReference>
<evidence type="ECO:0000259" key="4">
    <source>
        <dbReference type="Pfam" id="PF05368"/>
    </source>
</evidence>
<organism evidence="5 6">
    <name type="scientific">Rosa chinensis</name>
    <name type="common">China rose</name>
    <dbReference type="NCBI Taxonomy" id="74649"/>
    <lineage>
        <taxon>Eukaryota</taxon>
        <taxon>Viridiplantae</taxon>
        <taxon>Streptophyta</taxon>
        <taxon>Embryophyta</taxon>
        <taxon>Tracheophyta</taxon>
        <taxon>Spermatophyta</taxon>
        <taxon>Magnoliopsida</taxon>
        <taxon>eudicotyledons</taxon>
        <taxon>Gunneridae</taxon>
        <taxon>Pentapetalae</taxon>
        <taxon>rosids</taxon>
        <taxon>fabids</taxon>
        <taxon>Rosales</taxon>
        <taxon>Rosaceae</taxon>
        <taxon>Rosoideae</taxon>
        <taxon>Rosoideae incertae sedis</taxon>
        <taxon>Rosa</taxon>
    </lineage>
</organism>
<evidence type="ECO:0000256" key="1">
    <source>
        <dbReference type="ARBA" id="ARBA00005725"/>
    </source>
</evidence>
<dbReference type="SUPFAM" id="SSF51735">
    <property type="entry name" value="NAD(P)-binding Rossmann-fold domains"/>
    <property type="match status" value="1"/>
</dbReference>
<dbReference type="GO" id="GO:0009807">
    <property type="term" value="P:lignan biosynthetic process"/>
    <property type="evidence" value="ECO:0007669"/>
    <property type="project" value="UniProtKB-ARBA"/>
</dbReference>
<dbReference type="OrthoDB" id="419598at2759"/>
<dbReference type="Gene3D" id="3.40.50.720">
    <property type="entry name" value="NAD(P)-binding Rossmann-like Domain"/>
    <property type="match status" value="1"/>
</dbReference>
<protein>
    <submittedName>
        <fullName evidence="5">Putative oxidoreductase</fullName>
        <ecNumber evidence="5">1.23.1.-</ecNumber>
    </submittedName>
</protein>
<dbReference type="InterPro" id="IPR045312">
    <property type="entry name" value="PCBER-like"/>
</dbReference>
<accession>A0A2P6PAV5</accession>
<sequence length="318" mass="35444">MANAKSNLKVLVVGGTGYIGRRIVSASLAQGYPTYVLQRPATEIGLDIEKLQMLLSFKKQGAHLVEGSFSDIQSLVDAVKQVDVVICTMSGVHFRSHNLFLQLKLVEAIKQAGNVKRFLPSEFGLDPARMGHALEPGRVSFDEKMVVRKAIEDANIPFTYVCGASFAGYFAGNLSQMGTLVPPKDRVLIYGDGNTKVSFMDEDDIGSYTIKTIDDPRTLNKTLYLLPPENLLTQRQLVDIWENLVGKKLEKIYLSKEDLLASMKGMDYAGQVGVGHFYHIFYEGSLTNFEIGEEGEEASKLYPEVKYTRMDEYLKIYA</sequence>
<dbReference type="InterPro" id="IPR036291">
    <property type="entry name" value="NAD(P)-bd_dom_sf"/>
</dbReference>
<gene>
    <name evidence="5" type="ORF">RchiOBHm_Chr7g0212991</name>
</gene>
<evidence type="ECO:0000313" key="5">
    <source>
        <dbReference type="EMBL" id="PRQ19063.1"/>
    </source>
</evidence>
<keyword evidence="2" id="KW-0521">NADP</keyword>
<comment type="similarity">
    <text evidence="1">Belongs to the NmrA-type oxidoreductase family. Isoflavone reductase subfamily.</text>
</comment>
<dbReference type="EC" id="1.23.1.-" evidence="5"/>
<keyword evidence="3 5" id="KW-0560">Oxidoreductase</keyword>
<dbReference type="Gene3D" id="3.90.25.10">
    <property type="entry name" value="UDP-galactose 4-epimerase, domain 1"/>
    <property type="match status" value="1"/>
</dbReference>
<dbReference type="GO" id="GO:0010283">
    <property type="term" value="F:pinoresinol reductase activity"/>
    <property type="evidence" value="ECO:0007669"/>
    <property type="project" value="UniProtKB-ARBA"/>
</dbReference>
<dbReference type="PANTHER" id="PTHR43349:SF4">
    <property type="entry name" value="PINORESINOL REDUCTASE 1-RELATED"/>
    <property type="match status" value="1"/>
</dbReference>
<evidence type="ECO:0000256" key="2">
    <source>
        <dbReference type="ARBA" id="ARBA00022857"/>
    </source>
</evidence>
<dbReference type="AlphaFoldDB" id="A0A2P6PAV5"/>
<proteinExistence type="inferred from homology"/>
<dbReference type="Gramene" id="PRQ19063">
    <property type="protein sequence ID" value="PRQ19063"/>
    <property type="gene ID" value="RchiOBHm_Chr7g0212991"/>
</dbReference>
<dbReference type="InterPro" id="IPR008030">
    <property type="entry name" value="NmrA-like"/>
</dbReference>
<feature type="domain" description="NmrA-like" evidence="4">
    <location>
        <begin position="9"/>
        <end position="314"/>
    </location>
</feature>
<dbReference type="STRING" id="74649.A0A2P6PAV5"/>
<dbReference type="Pfam" id="PF05368">
    <property type="entry name" value="NmrA"/>
    <property type="match status" value="1"/>
</dbReference>